<sequence length="184" mass="20632">MSQEEKIISSRCVFNGYIMNVEVANVELPDGRKTTREIVRHAPAVALLAIDDDQKMILMRQWRVAVNQATLEVPAGKVDDRDRDTVSAANRELNEETGLAAGELTKVSSFYSSVGFSDELMTLFLARKLVPVAHKLPQDNDENLQLIKVSLPKALQMIQSGEICDAKTIMAIYYWQILTLRGEH</sequence>
<dbReference type="InterPro" id="IPR015797">
    <property type="entry name" value="NUDIX_hydrolase-like_dom_sf"/>
</dbReference>
<dbReference type="RefSeq" id="WP_044011055.1">
    <property type="nucleotide sequence ID" value="NZ_AWTT01000032.1"/>
</dbReference>
<dbReference type="GO" id="GO:0019693">
    <property type="term" value="P:ribose phosphate metabolic process"/>
    <property type="evidence" value="ECO:0007669"/>
    <property type="project" value="TreeGrafter"/>
</dbReference>
<evidence type="ECO:0000256" key="1">
    <source>
        <dbReference type="ARBA" id="ARBA00001946"/>
    </source>
</evidence>
<dbReference type="Gene3D" id="3.90.79.10">
    <property type="entry name" value="Nucleoside Triphosphate Pyrophosphohydrolase"/>
    <property type="match status" value="1"/>
</dbReference>
<keyword evidence="2 4" id="KW-0378">Hydrolase</keyword>
<comment type="cofactor">
    <cofactor evidence="1">
        <name>Mg(2+)</name>
        <dbReference type="ChEBI" id="CHEBI:18420"/>
    </cofactor>
</comment>
<gene>
    <name evidence="4" type="ORF">WDC_1323</name>
</gene>
<dbReference type="EC" id="3.6.1.13" evidence="4"/>
<dbReference type="PROSITE" id="PS51462">
    <property type="entry name" value="NUDIX"/>
    <property type="match status" value="1"/>
</dbReference>
<dbReference type="AlphaFoldDB" id="A0A0D1A632"/>
<dbReference type="GO" id="GO:0047631">
    <property type="term" value="F:ADP-ribose diphosphatase activity"/>
    <property type="evidence" value="ECO:0007669"/>
    <property type="project" value="UniProtKB-EC"/>
</dbReference>
<dbReference type="PANTHER" id="PTHR11839:SF18">
    <property type="entry name" value="NUDIX HYDROLASE DOMAIN-CONTAINING PROTEIN"/>
    <property type="match status" value="1"/>
</dbReference>
<dbReference type="InterPro" id="IPR000086">
    <property type="entry name" value="NUDIX_hydrolase_dom"/>
</dbReference>
<feature type="domain" description="Nudix hydrolase" evidence="3">
    <location>
        <begin position="39"/>
        <end position="171"/>
    </location>
</feature>
<accession>A0A0D1A632</accession>
<dbReference type="SUPFAM" id="SSF55811">
    <property type="entry name" value="Nudix"/>
    <property type="match status" value="1"/>
</dbReference>
<dbReference type="PANTHER" id="PTHR11839">
    <property type="entry name" value="UDP/ADP-SUGAR PYROPHOSPHATASE"/>
    <property type="match status" value="1"/>
</dbReference>
<dbReference type="GO" id="GO:0006753">
    <property type="term" value="P:nucleoside phosphate metabolic process"/>
    <property type="evidence" value="ECO:0007669"/>
    <property type="project" value="TreeGrafter"/>
</dbReference>
<evidence type="ECO:0000259" key="3">
    <source>
        <dbReference type="PROSITE" id="PS51462"/>
    </source>
</evidence>
<dbReference type="FunFam" id="3.90.79.10:FF:000024">
    <property type="entry name" value="ADP-ribose pyrophosphatase"/>
    <property type="match status" value="1"/>
</dbReference>
<evidence type="ECO:0000256" key="2">
    <source>
        <dbReference type="ARBA" id="ARBA00022801"/>
    </source>
</evidence>
<reference evidence="4 5" key="1">
    <citation type="submission" date="2013-08" db="EMBL/GenBank/DDBJ databases">
        <title>Lactobacillus wasatchii sp. WDC04, a late gas producing bacteria isolated from aged chedder cheese.</title>
        <authorList>
            <person name="Oberg C.J."/>
            <person name="Culumber M."/>
            <person name="McMahon D.J."/>
            <person name="Broadbent J.R."/>
            <person name="Oberg T.S."/>
            <person name="Ortaki F."/>
        </authorList>
    </citation>
    <scope>NUCLEOTIDE SEQUENCE [LARGE SCALE GENOMIC DNA]</scope>
    <source>
        <strain evidence="4 5">WDC04</strain>
    </source>
</reference>
<dbReference type="CDD" id="cd03424">
    <property type="entry name" value="NUDIX_ADPRase_Nudt5_UGPPase_Nudt14"/>
    <property type="match status" value="1"/>
</dbReference>
<dbReference type="Pfam" id="PF00293">
    <property type="entry name" value="NUDIX"/>
    <property type="match status" value="1"/>
</dbReference>
<proteinExistence type="predicted"/>
<evidence type="ECO:0000313" key="4">
    <source>
        <dbReference type="EMBL" id="KIS03077.1"/>
    </source>
</evidence>
<comment type="caution">
    <text evidence="4">The sequence shown here is derived from an EMBL/GenBank/DDBJ whole genome shotgun (WGS) entry which is preliminary data.</text>
</comment>
<keyword evidence="5" id="KW-1185">Reference proteome</keyword>
<dbReference type="EMBL" id="AWTT01000032">
    <property type="protein sequence ID" value="KIS03077.1"/>
    <property type="molecule type" value="Genomic_DNA"/>
</dbReference>
<name>A0A0D1A632_9LACO</name>
<dbReference type="STRING" id="1335616.WDC_1323"/>
<dbReference type="GO" id="GO:0005829">
    <property type="term" value="C:cytosol"/>
    <property type="evidence" value="ECO:0007669"/>
    <property type="project" value="TreeGrafter"/>
</dbReference>
<dbReference type="OrthoDB" id="9806150at2"/>
<dbReference type="PATRIC" id="fig|1335616.4.peg.1325"/>
<evidence type="ECO:0000313" key="5">
    <source>
        <dbReference type="Proteomes" id="UP000032279"/>
    </source>
</evidence>
<protein>
    <submittedName>
        <fullName evidence="4">ADP-ribose pyrophosphatase</fullName>
        <ecNumber evidence="4">3.6.1.13</ecNumber>
    </submittedName>
</protein>
<organism evidence="4 5">
    <name type="scientific">Paucilactobacillus wasatchensis</name>
    <dbReference type="NCBI Taxonomy" id="1335616"/>
    <lineage>
        <taxon>Bacteria</taxon>
        <taxon>Bacillati</taxon>
        <taxon>Bacillota</taxon>
        <taxon>Bacilli</taxon>
        <taxon>Lactobacillales</taxon>
        <taxon>Lactobacillaceae</taxon>
        <taxon>Paucilactobacillus</taxon>
    </lineage>
</organism>
<dbReference type="Proteomes" id="UP000032279">
    <property type="component" value="Unassembled WGS sequence"/>
</dbReference>